<dbReference type="EMBL" id="HBGN01003406">
    <property type="protein sequence ID" value="CAD9315843.1"/>
    <property type="molecule type" value="Transcribed_RNA"/>
</dbReference>
<gene>
    <name evidence="1" type="ORF">DBRI1063_LOCUS2250</name>
</gene>
<sequence length="114" mass="13012">MTNVCTLLPFESTVFVKDGICIMHSAEVQPVDTHRFIFILKPSHFLIFCTSMFLTASSRMASTTASTSNAYSFAKLKFNVNKNNGVYQLGKFSFHITHRWIIFCFFSLLVSRLL</sequence>
<evidence type="ECO:0000313" key="1">
    <source>
        <dbReference type="EMBL" id="CAD9315843.1"/>
    </source>
</evidence>
<name>A0A7S1YPZ2_9STRA</name>
<protein>
    <submittedName>
        <fullName evidence="1">Uncharacterized protein</fullName>
    </submittedName>
</protein>
<proteinExistence type="predicted"/>
<reference evidence="1" key="1">
    <citation type="submission" date="2021-01" db="EMBL/GenBank/DDBJ databases">
        <authorList>
            <person name="Corre E."/>
            <person name="Pelletier E."/>
            <person name="Niang G."/>
            <person name="Scheremetjew M."/>
            <person name="Finn R."/>
            <person name="Kale V."/>
            <person name="Holt S."/>
            <person name="Cochrane G."/>
            <person name="Meng A."/>
            <person name="Brown T."/>
            <person name="Cohen L."/>
        </authorList>
    </citation>
    <scope>NUCLEOTIDE SEQUENCE</scope>
    <source>
        <strain evidence="1">Pop2</strain>
    </source>
</reference>
<accession>A0A7S1YPZ2</accession>
<dbReference type="AlphaFoldDB" id="A0A7S1YPZ2"/>
<organism evidence="1">
    <name type="scientific">Ditylum brightwellii</name>
    <dbReference type="NCBI Taxonomy" id="49249"/>
    <lineage>
        <taxon>Eukaryota</taxon>
        <taxon>Sar</taxon>
        <taxon>Stramenopiles</taxon>
        <taxon>Ochrophyta</taxon>
        <taxon>Bacillariophyta</taxon>
        <taxon>Mediophyceae</taxon>
        <taxon>Lithodesmiophycidae</taxon>
        <taxon>Lithodesmiales</taxon>
        <taxon>Lithodesmiaceae</taxon>
        <taxon>Ditylum</taxon>
    </lineage>
</organism>